<feature type="compositionally biased region" description="Basic and acidic residues" evidence="1">
    <location>
        <begin position="75"/>
        <end position="84"/>
    </location>
</feature>
<gene>
    <name evidence="2" type="ORF">NDU88_006669</name>
</gene>
<sequence length="84" mass="9300">MVCGVASPLTAMVLQHLDDPDKGSLAESRWVRKNTEKRLSNGETHHPTKQKEPEGNTDAQSRPLKRTPNSLRPDPAAKGKERVC</sequence>
<organism evidence="2 3">
    <name type="scientific">Pleurodeles waltl</name>
    <name type="common">Iberian ribbed newt</name>
    <dbReference type="NCBI Taxonomy" id="8319"/>
    <lineage>
        <taxon>Eukaryota</taxon>
        <taxon>Metazoa</taxon>
        <taxon>Chordata</taxon>
        <taxon>Craniata</taxon>
        <taxon>Vertebrata</taxon>
        <taxon>Euteleostomi</taxon>
        <taxon>Amphibia</taxon>
        <taxon>Batrachia</taxon>
        <taxon>Caudata</taxon>
        <taxon>Salamandroidea</taxon>
        <taxon>Salamandridae</taxon>
        <taxon>Pleurodelinae</taxon>
        <taxon>Pleurodeles</taxon>
    </lineage>
</organism>
<name>A0AAV7N457_PLEWA</name>
<proteinExistence type="predicted"/>
<reference evidence="2" key="1">
    <citation type="journal article" date="2022" name="bioRxiv">
        <title>Sequencing and chromosome-scale assembly of the giantPleurodeles waltlgenome.</title>
        <authorList>
            <person name="Brown T."/>
            <person name="Elewa A."/>
            <person name="Iarovenko S."/>
            <person name="Subramanian E."/>
            <person name="Araus A.J."/>
            <person name="Petzold A."/>
            <person name="Susuki M."/>
            <person name="Suzuki K.-i.T."/>
            <person name="Hayashi T."/>
            <person name="Toyoda A."/>
            <person name="Oliveira C."/>
            <person name="Osipova E."/>
            <person name="Leigh N.D."/>
            <person name="Simon A."/>
            <person name="Yun M.H."/>
        </authorList>
    </citation>
    <scope>NUCLEOTIDE SEQUENCE</scope>
    <source>
        <strain evidence="2">20211129_DDA</strain>
        <tissue evidence="2">Liver</tissue>
    </source>
</reference>
<dbReference type="Proteomes" id="UP001066276">
    <property type="component" value="Chromosome 9"/>
</dbReference>
<evidence type="ECO:0000256" key="1">
    <source>
        <dbReference type="SAM" id="MobiDB-lite"/>
    </source>
</evidence>
<accession>A0AAV7N457</accession>
<evidence type="ECO:0000313" key="3">
    <source>
        <dbReference type="Proteomes" id="UP001066276"/>
    </source>
</evidence>
<protein>
    <submittedName>
        <fullName evidence="2">Uncharacterized protein</fullName>
    </submittedName>
</protein>
<feature type="compositionally biased region" description="Basic and acidic residues" evidence="1">
    <location>
        <begin position="18"/>
        <end position="54"/>
    </location>
</feature>
<keyword evidence="3" id="KW-1185">Reference proteome</keyword>
<comment type="caution">
    <text evidence="2">The sequence shown here is derived from an EMBL/GenBank/DDBJ whole genome shotgun (WGS) entry which is preliminary data.</text>
</comment>
<dbReference type="EMBL" id="JANPWB010000013">
    <property type="protein sequence ID" value="KAJ1109307.1"/>
    <property type="molecule type" value="Genomic_DNA"/>
</dbReference>
<feature type="region of interest" description="Disordered" evidence="1">
    <location>
        <begin position="18"/>
        <end position="84"/>
    </location>
</feature>
<evidence type="ECO:0000313" key="2">
    <source>
        <dbReference type="EMBL" id="KAJ1109307.1"/>
    </source>
</evidence>
<dbReference type="AlphaFoldDB" id="A0AAV7N457"/>